<dbReference type="PROSITE" id="PS50893">
    <property type="entry name" value="ABC_TRANSPORTER_2"/>
    <property type="match status" value="1"/>
</dbReference>
<evidence type="ECO:0000256" key="2">
    <source>
        <dbReference type="ARBA" id="ARBA00005417"/>
    </source>
</evidence>
<evidence type="ECO:0000256" key="7">
    <source>
        <dbReference type="ARBA" id="ARBA00023136"/>
    </source>
</evidence>
<evidence type="ECO:0000313" key="13">
    <source>
        <dbReference type="Proteomes" id="UP000274792"/>
    </source>
</evidence>
<dbReference type="GO" id="GO:0015421">
    <property type="term" value="F:ABC-type oligopeptide transporter activity"/>
    <property type="evidence" value="ECO:0007669"/>
    <property type="project" value="TreeGrafter"/>
</dbReference>
<evidence type="ECO:0000256" key="4">
    <source>
        <dbReference type="ARBA" id="ARBA00022741"/>
    </source>
</evidence>
<evidence type="ECO:0000256" key="1">
    <source>
        <dbReference type="ARBA" id="ARBA00004651"/>
    </source>
</evidence>
<reference evidence="12 13" key="1">
    <citation type="submission" date="2018-10" db="EMBL/GenBank/DDBJ databases">
        <title>A collection Staphylococci species genome sequencing.</title>
        <authorList>
            <person name="Cole K."/>
        </authorList>
    </citation>
    <scope>NUCLEOTIDE SEQUENCE [LARGE SCALE GENOMIC DNA]</scope>
    <source>
        <strain evidence="13">NCTC 12218</strain>
    </source>
</reference>
<dbReference type="Gene3D" id="3.40.50.300">
    <property type="entry name" value="P-loop containing nucleotide triphosphate hydrolases"/>
    <property type="match status" value="1"/>
</dbReference>
<feature type="transmembrane region" description="Helical" evidence="9">
    <location>
        <begin position="58"/>
        <end position="81"/>
    </location>
</feature>
<dbReference type="AlphaFoldDB" id="A0AAJ4SHK5"/>
<evidence type="ECO:0000259" key="10">
    <source>
        <dbReference type="PROSITE" id="PS50893"/>
    </source>
</evidence>
<feature type="transmembrane region" description="Helical" evidence="9">
    <location>
        <begin position="162"/>
        <end position="179"/>
    </location>
</feature>
<sequence length="574" mass="65613">MKFKKFISYYRPYKRIFGLTLICSLLVTVITLVIPLIIRYITENLIQHFSVAHVKEIYLLGAAMVLLILIQFLCHIFIDYYGHVMGAKMEKNMSEELYEHIQSQPHHFFDRNSTGGLMSRLTGDLENLSELYHHGPEDILMYIIRFIGAVVILLYINVELTIVMMLFIPIMIVVYWYYIKKLSSIYEQDKATNAEIHGFLENTISGIKVTKSFTNESFESNQYKSLNKKAIEIKKKVHKYEALYNEIIGSIIQAMPVIIIVLGALLIMKKEISIGDLLAFVLYVGNIATPIEVLVKLSVQYNEGISGFNRFFKLMQLKPDITSENTQQQQTQHSNGAIQFDHVYFQYDHEYIIKNLNLTIEPGAYIAIVGPSGSGKSTIANLLPRFYDVTSGSITINHQDIRTMPLEELRQKIGIVQQDVYIFSSTVYENIKYGNPEASMDEIIQASKLANAHEFIQQLPNGYHTQIGEKGAKLSGGQKQRLSIARMFLKNPEVVILDEATSALDNLSEKVVQQSLEQLTLNRTTIVIAHRLSTIRNADNIYVLTKEGIIESGNHDTLIEKQGFYYRMYINEEN</sequence>
<dbReference type="InterPro" id="IPR011527">
    <property type="entry name" value="ABC1_TM_dom"/>
</dbReference>
<evidence type="ECO:0000256" key="9">
    <source>
        <dbReference type="SAM" id="Phobius"/>
    </source>
</evidence>
<dbReference type="Pfam" id="PF00664">
    <property type="entry name" value="ABC_membrane"/>
    <property type="match status" value="1"/>
</dbReference>
<proteinExistence type="inferred from homology"/>
<keyword evidence="7 9" id="KW-0472">Membrane</keyword>
<keyword evidence="4" id="KW-0547">Nucleotide-binding</keyword>
<dbReference type="Proteomes" id="UP000274792">
    <property type="component" value="Unassembled WGS sequence"/>
</dbReference>
<evidence type="ECO:0000259" key="11">
    <source>
        <dbReference type="PROSITE" id="PS50929"/>
    </source>
</evidence>
<dbReference type="Pfam" id="PF00005">
    <property type="entry name" value="ABC_tran"/>
    <property type="match status" value="1"/>
</dbReference>
<feature type="transmembrane region" description="Helical" evidence="9">
    <location>
        <begin position="243"/>
        <end position="268"/>
    </location>
</feature>
<feature type="domain" description="ABC transmembrane type-1" evidence="11">
    <location>
        <begin position="19"/>
        <end position="303"/>
    </location>
</feature>
<feature type="transmembrane region" description="Helical" evidence="9">
    <location>
        <begin position="139"/>
        <end position="156"/>
    </location>
</feature>
<protein>
    <submittedName>
        <fullName evidence="12">ABC transporter ATP-binding protein</fullName>
    </submittedName>
</protein>
<gene>
    <name evidence="12" type="ORF">CD117_07040</name>
</gene>
<organism evidence="12 13">
    <name type="scientific">Mammaliicoccus sciuri</name>
    <name type="common">Staphylococcus sciuri</name>
    <dbReference type="NCBI Taxonomy" id="1296"/>
    <lineage>
        <taxon>Bacteria</taxon>
        <taxon>Bacillati</taxon>
        <taxon>Bacillota</taxon>
        <taxon>Bacilli</taxon>
        <taxon>Bacillales</taxon>
        <taxon>Staphylococcaceae</taxon>
        <taxon>Mammaliicoccus</taxon>
    </lineage>
</organism>
<dbReference type="SUPFAM" id="SSF90123">
    <property type="entry name" value="ABC transporter transmembrane region"/>
    <property type="match status" value="1"/>
</dbReference>
<dbReference type="SMART" id="SM00382">
    <property type="entry name" value="AAA"/>
    <property type="match status" value="1"/>
</dbReference>
<feature type="transmembrane region" description="Helical" evidence="9">
    <location>
        <begin position="16"/>
        <end position="38"/>
    </location>
</feature>
<dbReference type="SUPFAM" id="SSF52540">
    <property type="entry name" value="P-loop containing nucleoside triphosphate hydrolases"/>
    <property type="match status" value="1"/>
</dbReference>
<dbReference type="GO" id="GO:0016887">
    <property type="term" value="F:ATP hydrolysis activity"/>
    <property type="evidence" value="ECO:0007669"/>
    <property type="project" value="InterPro"/>
</dbReference>
<dbReference type="CDD" id="cd18549">
    <property type="entry name" value="ABC_6TM_YwjA_like"/>
    <property type="match status" value="1"/>
</dbReference>
<accession>A0AAJ4SHK5</accession>
<evidence type="ECO:0000256" key="8">
    <source>
        <dbReference type="ARBA" id="ARBA00025074"/>
    </source>
</evidence>
<dbReference type="InterPro" id="IPR027417">
    <property type="entry name" value="P-loop_NTPase"/>
</dbReference>
<evidence type="ECO:0000256" key="5">
    <source>
        <dbReference type="ARBA" id="ARBA00022840"/>
    </source>
</evidence>
<evidence type="ECO:0000256" key="3">
    <source>
        <dbReference type="ARBA" id="ARBA00022692"/>
    </source>
</evidence>
<dbReference type="InterPro" id="IPR017871">
    <property type="entry name" value="ABC_transporter-like_CS"/>
</dbReference>
<dbReference type="EMBL" id="RXWV01000036">
    <property type="protein sequence ID" value="RTX72871.1"/>
    <property type="molecule type" value="Genomic_DNA"/>
</dbReference>
<dbReference type="PROSITE" id="PS50929">
    <property type="entry name" value="ABC_TM1F"/>
    <property type="match status" value="1"/>
</dbReference>
<dbReference type="Gene3D" id="1.20.1560.10">
    <property type="entry name" value="ABC transporter type 1, transmembrane domain"/>
    <property type="match status" value="1"/>
</dbReference>
<comment type="similarity">
    <text evidence="2">Belongs to the ABC transporter superfamily.</text>
</comment>
<dbReference type="InterPro" id="IPR003593">
    <property type="entry name" value="AAA+_ATPase"/>
</dbReference>
<dbReference type="GO" id="GO:0005524">
    <property type="term" value="F:ATP binding"/>
    <property type="evidence" value="ECO:0007669"/>
    <property type="project" value="UniProtKB-KW"/>
</dbReference>
<evidence type="ECO:0000256" key="6">
    <source>
        <dbReference type="ARBA" id="ARBA00022989"/>
    </source>
</evidence>
<comment type="function">
    <text evidence="8">May be involved in multidrug export. Transmembrane domains (TMD) form a pore in the cell membrane and the ATP-binding domain (NBD) is responsible for energy generation.</text>
</comment>
<evidence type="ECO:0000313" key="12">
    <source>
        <dbReference type="EMBL" id="RTX72871.1"/>
    </source>
</evidence>
<dbReference type="InterPro" id="IPR039421">
    <property type="entry name" value="Type_1_exporter"/>
</dbReference>
<comment type="caution">
    <text evidence="12">The sequence shown here is derived from an EMBL/GenBank/DDBJ whole genome shotgun (WGS) entry which is preliminary data.</text>
</comment>
<dbReference type="PANTHER" id="PTHR43394">
    <property type="entry name" value="ATP-DEPENDENT PERMEASE MDL1, MITOCHONDRIAL"/>
    <property type="match status" value="1"/>
</dbReference>
<keyword evidence="6 9" id="KW-1133">Transmembrane helix</keyword>
<dbReference type="InterPro" id="IPR036640">
    <property type="entry name" value="ABC1_TM_sf"/>
</dbReference>
<comment type="subcellular location">
    <subcellularLocation>
        <location evidence="1">Cell membrane</location>
        <topology evidence="1">Multi-pass membrane protein</topology>
    </subcellularLocation>
</comment>
<dbReference type="FunFam" id="3.40.50.300:FF:000218">
    <property type="entry name" value="Multidrug ABC transporter ATP-binding protein"/>
    <property type="match status" value="1"/>
</dbReference>
<keyword evidence="3 9" id="KW-0812">Transmembrane</keyword>
<dbReference type="GO" id="GO:0005886">
    <property type="term" value="C:plasma membrane"/>
    <property type="evidence" value="ECO:0007669"/>
    <property type="project" value="UniProtKB-SubCell"/>
</dbReference>
<dbReference type="RefSeq" id="WP_126477231.1">
    <property type="nucleotide sequence ID" value="NZ_RXWV01000036.1"/>
</dbReference>
<name>A0AAJ4SHK5_MAMSC</name>
<keyword evidence="5 12" id="KW-0067">ATP-binding</keyword>
<dbReference type="InterPro" id="IPR003439">
    <property type="entry name" value="ABC_transporter-like_ATP-bd"/>
</dbReference>
<dbReference type="PANTHER" id="PTHR43394:SF1">
    <property type="entry name" value="ATP-BINDING CASSETTE SUB-FAMILY B MEMBER 10, MITOCHONDRIAL"/>
    <property type="match status" value="1"/>
</dbReference>
<feature type="domain" description="ABC transporter" evidence="10">
    <location>
        <begin position="338"/>
        <end position="571"/>
    </location>
</feature>
<dbReference type="PROSITE" id="PS00211">
    <property type="entry name" value="ABC_TRANSPORTER_1"/>
    <property type="match status" value="1"/>
</dbReference>